<evidence type="ECO:0000256" key="7">
    <source>
        <dbReference type="ARBA" id="ARBA00022833"/>
    </source>
</evidence>
<evidence type="ECO:0000256" key="6">
    <source>
        <dbReference type="ARBA" id="ARBA00022801"/>
    </source>
</evidence>
<evidence type="ECO:0000259" key="14">
    <source>
        <dbReference type="Pfam" id="PF01433"/>
    </source>
</evidence>
<gene>
    <name evidence="17" type="primary">pepN_5</name>
    <name evidence="17" type="ORF">DSM104635_03953</name>
</gene>
<dbReference type="GO" id="GO:0042277">
    <property type="term" value="F:peptide binding"/>
    <property type="evidence" value="ECO:0007669"/>
    <property type="project" value="TreeGrafter"/>
</dbReference>
<keyword evidence="18" id="KW-1185">Reference proteome</keyword>
<dbReference type="GO" id="GO:0016020">
    <property type="term" value="C:membrane"/>
    <property type="evidence" value="ECO:0007669"/>
    <property type="project" value="TreeGrafter"/>
</dbReference>
<dbReference type="PANTHER" id="PTHR11533">
    <property type="entry name" value="PROTEASE M1 ZINC METALLOPROTEASE"/>
    <property type="match status" value="1"/>
</dbReference>
<organism evidence="17 18">
    <name type="scientific">Terricaulis silvestris</name>
    <dbReference type="NCBI Taxonomy" id="2686094"/>
    <lineage>
        <taxon>Bacteria</taxon>
        <taxon>Pseudomonadati</taxon>
        <taxon>Pseudomonadota</taxon>
        <taxon>Alphaproteobacteria</taxon>
        <taxon>Caulobacterales</taxon>
        <taxon>Caulobacteraceae</taxon>
        <taxon>Terricaulis</taxon>
    </lineage>
</organism>
<dbReference type="Pfam" id="PF11838">
    <property type="entry name" value="ERAP1_C"/>
    <property type="match status" value="1"/>
</dbReference>
<dbReference type="PANTHER" id="PTHR11533:SF174">
    <property type="entry name" value="PUROMYCIN-SENSITIVE AMINOPEPTIDASE-RELATED"/>
    <property type="match status" value="1"/>
</dbReference>
<evidence type="ECO:0000256" key="1">
    <source>
        <dbReference type="ARBA" id="ARBA00000098"/>
    </source>
</evidence>
<dbReference type="Gene3D" id="1.25.50.20">
    <property type="match status" value="1"/>
</dbReference>
<evidence type="ECO:0000256" key="12">
    <source>
        <dbReference type="RuleBase" id="RU364040"/>
    </source>
</evidence>
<evidence type="ECO:0000256" key="13">
    <source>
        <dbReference type="SAM" id="SignalP"/>
    </source>
</evidence>
<evidence type="ECO:0000256" key="4">
    <source>
        <dbReference type="ARBA" id="ARBA00022670"/>
    </source>
</evidence>
<feature type="binding site" evidence="10">
    <location>
        <position position="323"/>
    </location>
    <ligand>
        <name>Zn(2+)</name>
        <dbReference type="ChEBI" id="CHEBI:29105"/>
        <note>catalytic</note>
    </ligand>
</feature>
<feature type="domain" description="Peptidase M1 membrane alanine aminopeptidase" evidence="14">
    <location>
        <begin position="247"/>
        <end position="462"/>
    </location>
</feature>
<evidence type="ECO:0000256" key="10">
    <source>
        <dbReference type="PIRSR" id="PIRSR634016-3"/>
    </source>
</evidence>
<dbReference type="GO" id="GO:0005615">
    <property type="term" value="C:extracellular space"/>
    <property type="evidence" value="ECO:0007669"/>
    <property type="project" value="TreeGrafter"/>
</dbReference>
<dbReference type="Pfam" id="PF17900">
    <property type="entry name" value="Peptidase_M1_N"/>
    <property type="match status" value="1"/>
</dbReference>
<dbReference type="InterPro" id="IPR034016">
    <property type="entry name" value="M1_APN-typ"/>
</dbReference>
<feature type="binding site" evidence="10">
    <location>
        <position position="342"/>
    </location>
    <ligand>
        <name>Zn(2+)</name>
        <dbReference type="ChEBI" id="CHEBI:29105"/>
        <note>catalytic</note>
    </ligand>
</feature>
<accession>A0A6I6MWE3</accession>
<feature type="active site" description="Proton acceptor" evidence="9">
    <location>
        <position position="320"/>
    </location>
</feature>
<dbReference type="GO" id="GO:0006508">
    <property type="term" value="P:proteolysis"/>
    <property type="evidence" value="ECO:0007669"/>
    <property type="project" value="UniProtKB-KW"/>
</dbReference>
<proteinExistence type="inferred from homology"/>
<feature type="site" description="Transition state stabilizer" evidence="11">
    <location>
        <position position="404"/>
    </location>
</feature>
<reference evidence="18" key="1">
    <citation type="submission" date="2019-12" db="EMBL/GenBank/DDBJ databases">
        <title>Complete genome of Terracaulis silvestris 0127_4.</title>
        <authorList>
            <person name="Vieira S."/>
            <person name="Riedel T."/>
            <person name="Sproer C."/>
            <person name="Pascual J."/>
            <person name="Boedeker C."/>
            <person name="Overmann J."/>
        </authorList>
    </citation>
    <scope>NUCLEOTIDE SEQUENCE [LARGE SCALE GENOMIC DNA]</scope>
    <source>
        <strain evidence="18">0127_4</strain>
    </source>
</reference>
<dbReference type="InterPro" id="IPR001930">
    <property type="entry name" value="Peptidase_M1"/>
</dbReference>
<evidence type="ECO:0000256" key="8">
    <source>
        <dbReference type="ARBA" id="ARBA00023049"/>
    </source>
</evidence>
<dbReference type="InterPro" id="IPR042097">
    <property type="entry name" value="Aminopeptidase_N-like_N_sf"/>
</dbReference>
<keyword evidence="5 10" id="KW-0479">Metal-binding</keyword>
<dbReference type="Gene3D" id="2.60.40.1730">
    <property type="entry name" value="tricorn interacting facor f3 domain"/>
    <property type="match status" value="1"/>
</dbReference>
<dbReference type="GO" id="GO:0070006">
    <property type="term" value="F:metalloaminopeptidase activity"/>
    <property type="evidence" value="ECO:0007669"/>
    <property type="project" value="TreeGrafter"/>
</dbReference>
<dbReference type="InterPro" id="IPR045357">
    <property type="entry name" value="Aminopeptidase_N-like_N"/>
</dbReference>
<dbReference type="InterPro" id="IPR014782">
    <property type="entry name" value="Peptidase_M1_dom"/>
</dbReference>
<evidence type="ECO:0000313" key="18">
    <source>
        <dbReference type="Proteomes" id="UP000431269"/>
    </source>
</evidence>
<evidence type="ECO:0000256" key="5">
    <source>
        <dbReference type="ARBA" id="ARBA00022723"/>
    </source>
</evidence>
<keyword evidence="7 10" id="KW-0862">Zinc</keyword>
<protein>
    <recommendedName>
        <fullName evidence="12">Aminopeptidase</fullName>
        <ecNumber evidence="12">3.4.11.-</ecNumber>
    </recommendedName>
</protein>
<feature type="chain" id="PRO_5026044056" description="Aminopeptidase" evidence="13">
    <location>
        <begin position="21"/>
        <end position="866"/>
    </location>
</feature>
<dbReference type="GO" id="GO:0043171">
    <property type="term" value="P:peptide catabolic process"/>
    <property type="evidence" value="ECO:0007669"/>
    <property type="project" value="TreeGrafter"/>
</dbReference>
<evidence type="ECO:0000256" key="3">
    <source>
        <dbReference type="ARBA" id="ARBA00022438"/>
    </source>
</evidence>
<dbReference type="InterPro" id="IPR050344">
    <property type="entry name" value="Peptidase_M1_aminopeptidases"/>
</dbReference>
<comment type="catalytic activity">
    <reaction evidence="1">
        <text>Release of an N-terminal amino acid, Xaa-|-Yaa- from a peptide, amide or arylamide. Xaa is preferably Ala, but may be most amino acids including Pro (slow action). When a terminal hydrophobic residue is followed by a prolyl residue, the two may be released as an intact Xaa-Pro dipeptide.</text>
        <dbReference type="EC" id="3.4.11.2"/>
    </reaction>
</comment>
<keyword evidence="3 12" id="KW-0031">Aminopeptidase</keyword>
<comment type="similarity">
    <text evidence="2 12">Belongs to the peptidase M1 family.</text>
</comment>
<dbReference type="FunFam" id="1.10.390.10:FF:000006">
    <property type="entry name" value="Puromycin-sensitive aminopeptidase"/>
    <property type="match status" value="1"/>
</dbReference>
<evidence type="ECO:0000256" key="11">
    <source>
        <dbReference type="PIRSR" id="PIRSR634016-4"/>
    </source>
</evidence>
<feature type="domain" description="Aminopeptidase N-like N-terminal" evidence="16">
    <location>
        <begin position="34"/>
        <end position="211"/>
    </location>
</feature>
<dbReference type="PRINTS" id="PR00756">
    <property type="entry name" value="ALADIPTASE"/>
</dbReference>
<keyword evidence="6 12" id="KW-0378">Hydrolase</keyword>
<feature type="binding site" evidence="10">
    <location>
        <position position="319"/>
    </location>
    <ligand>
        <name>Zn(2+)</name>
        <dbReference type="ChEBI" id="CHEBI:29105"/>
        <note>catalytic</note>
    </ligand>
</feature>
<dbReference type="SUPFAM" id="SSF55486">
    <property type="entry name" value="Metalloproteases ('zincins'), catalytic domain"/>
    <property type="match status" value="1"/>
</dbReference>
<keyword evidence="4 12" id="KW-0645">Protease</keyword>
<dbReference type="GO" id="GO:0005737">
    <property type="term" value="C:cytoplasm"/>
    <property type="evidence" value="ECO:0007669"/>
    <property type="project" value="TreeGrafter"/>
</dbReference>
<evidence type="ECO:0000256" key="9">
    <source>
        <dbReference type="PIRSR" id="PIRSR634016-1"/>
    </source>
</evidence>
<dbReference type="RefSeq" id="WP_158767912.1">
    <property type="nucleotide sequence ID" value="NZ_CP047045.1"/>
</dbReference>
<dbReference type="KEGG" id="tsv:DSM104635_03953"/>
<dbReference type="Pfam" id="PF01433">
    <property type="entry name" value="Peptidase_M1"/>
    <property type="match status" value="1"/>
</dbReference>
<dbReference type="Gene3D" id="2.60.40.1910">
    <property type="match status" value="1"/>
</dbReference>
<evidence type="ECO:0000259" key="15">
    <source>
        <dbReference type="Pfam" id="PF11838"/>
    </source>
</evidence>
<dbReference type="GO" id="GO:0016285">
    <property type="term" value="F:alanyl aminopeptidase activity"/>
    <property type="evidence" value="ECO:0007669"/>
    <property type="project" value="UniProtKB-EC"/>
</dbReference>
<evidence type="ECO:0000313" key="17">
    <source>
        <dbReference type="EMBL" id="QGZ97087.1"/>
    </source>
</evidence>
<dbReference type="InterPro" id="IPR024571">
    <property type="entry name" value="ERAP1-like_C_dom"/>
</dbReference>
<sequence>MKRWSFAALMALLLALPAAAQTEREVRLSENARPTHYDLTVTPNIEALTFTGQVNIDLTLAEASNEITLNAANLAFTRVRLDERNTPQVSFNEEDQTATFTFSRPVTAGAHRLSIAYTGTINTGAFGLFAQDYENDDGSEGRMLATQFEAADFRRFAPSFDEPSFKATFDLTVVAPANLVVVSNMPEASSQAIAGGLKRTRFATTPLMSTYPVFLAVGDLERISQDVDGVLVSVYTRRGLTEQARFGLQAAVETLPWLNTYFGVPYPLPKLDIVAIPGAGDFAAMENWGAISYFETYLLVDEQTTSEALRQFIYTTMAHEIGHMWFGDLVTPVWWDDIWLNEGFASWIENRGSDELKPEWRLWDQAQGALQGAMIQDARPTSHPIIVPIANVDQAEQAFDAITYQKGFAVVRMLENHVGADGFRAGVQAYMRQYANQNTRSVQLWESIEAASGQPVRQIADDFTRQPGVPLITAETGRCRGGQMPVTLRQGEFTSLPVDRRPLLWHVPVTIQSLSGGAPVHLLTGDDRTASGSIACGAYVVNPGQVGYYRTRYPHAAFDQLGQNFARLDAADQLGLLYDTRALGRAGAVSAADFFALASRTPQTADPNVWALIAGELSNADFLYGDNDPRRERYRTFARGLLNPVFARVGWSRQQGESDNTSILRAALINALSQLEDPVFEAEALRRYNAGEIDGRVRGAVMGAVGASASPETFDRILASARASTSQLEKRTLFNSLAATRDRALAQRVLDLAFTEDVPAAFSPGLIGGVANHYPELAYDYAAAHRAEIAARLDPDTAATFLPGLISGSNDPAMLRRLRETIDRDVPATSRRQPEAQYAGMNERITTRERRLNDISAWVTSRGRSR</sequence>
<dbReference type="Gene3D" id="1.10.390.10">
    <property type="entry name" value="Neutral Protease Domain 2"/>
    <property type="match status" value="1"/>
</dbReference>
<dbReference type="CDD" id="cd09601">
    <property type="entry name" value="M1_APN-Q_like"/>
    <property type="match status" value="1"/>
</dbReference>
<dbReference type="AlphaFoldDB" id="A0A6I6MWE3"/>
<dbReference type="EC" id="3.4.11.-" evidence="12"/>
<dbReference type="EMBL" id="CP047045">
    <property type="protein sequence ID" value="QGZ97087.1"/>
    <property type="molecule type" value="Genomic_DNA"/>
</dbReference>
<dbReference type="GO" id="GO:0008270">
    <property type="term" value="F:zinc ion binding"/>
    <property type="evidence" value="ECO:0007669"/>
    <property type="project" value="UniProtKB-UniRule"/>
</dbReference>
<dbReference type="Proteomes" id="UP000431269">
    <property type="component" value="Chromosome"/>
</dbReference>
<evidence type="ECO:0000259" key="16">
    <source>
        <dbReference type="Pfam" id="PF17900"/>
    </source>
</evidence>
<dbReference type="SUPFAM" id="SSF63737">
    <property type="entry name" value="Leukotriene A4 hydrolase N-terminal domain"/>
    <property type="match status" value="1"/>
</dbReference>
<feature type="domain" description="ERAP1-like C-terminal" evidence="15">
    <location>
        <begin position="539"/>
        <end position="832"/>
    </location>
</feature>
<dbReference type="InterPro" id="IPR027268">
    <property type="entry name" value="Peptidase_M4/M1_CTD_sf"/>
</dbReference>
<keyword evidence="8 12" id="KW-0482">Metalloprotease</keyword>
<keyword evidence="13" id="KW-0732">Signal</keyword>
<feature type="signal peptide" evidence="13">
    <location>
        <begin position="1"/>
        <end position="20"/>
    </location>
</feature>
<evidence type="ECO:0000256" key="2">
    <source>
        <dbReference type="ARBA" id="ARBA00010136"/>
    </source>
</evidence>
<comment type="cofactor">
    <cofactor evidence="10 12">
        <name>Zn(2+)</name>
        <dbReference type="ChEBI" id="CHEBI:29105"/>
    </cofactor>
    <text evidence="10 12">Binds 1 zinc ion per subunit.</text>
</comment>
<name>A0A6I6MWE3_9CAUL</name>